<dbReference type="STRING" id="77044.A0A1W2TST7"/>
<dbReference type="Proteomes" id="UP000054516">
    <property type="component" value="Unassembled WGS sequence"/>
</dbReference>
<dbReference type="InterPro" id="IPR000073">
    <property type="entry name" value="AB_hydrolase_1"/>
</dbReference>
<evidence type="ECO:0000313" key="4">
    <source>
        <dbReference type="Proteomes" id="UP000054516"/>
    </source>
</evidence>
<feature type="domain" description="AB hydrolase-1" evidence="2">
    <location>
        <begin position="49"/>
        <end position="287"/>
    </location>
</feature>
<dbReference type="Pfam" id="PF12697">
    <property type="entry name" value="Abhydrolase_6"/>
    <property type="match status" value="1"/>
</dbReference>
<accession>A0A1W2TST7</accession>
<dbReference type="OrthoDB" id="294702at2759"/>
<gene>
    <name evidence="3" type="ORF">SAMD00023353_6400530</name>
</gene>
<keyword evidence="4" id="KW-1185">Reference proteome</keyword>
<feature type="compositionally biased region" description="Pro residues" evidence="1">
    <location>
        <begin position="1"/>
        <end position="21"/>
    </location>
</feature>
<organism evidence="3">
    <name type="scientific">Rosellinia necatrix</name>
    <name type="common">White root-rot fungus</name>
    <dbReference type="NCBI Taxonomy" id="77044"/>
    <lineage>
        <taxon>Eukaryota</taxon>
        <taxon>Fungi</taxon>
        <taxon>Dikarya</taxon>
        <taxon>Ascomycota</taxon>
        <taxon>Pezizomycotina</taxon>
        <taxon>Sordariomycetes</taxon>
        <taxon>Xylariomycetidae</taxon>
        <taxon>Xylariales</taxon>
        <taxon>Xylariaceae</taxon>
        <taxon>Rosellinia</taxon>
    </lineage>
</organism>
<reference evidence="3" key="1">
    <citation type="submission" date="2016-03" db="EMBL/GenBank/DDBJ databases">
        <title>Draft genome sequence of Rosellinia necatrix.</title>
        <authorList>
            <person name="Kanematsu S."/>
        </authorList>
    </citation>
    <scope>NUCLEOTIDE SEQUENCE [LARGE SCALE GENOMIC DNA]</scope>
    <source>
        <strain evidence="3">W97</strain>
    </source>
</reference>
<dbReference type="OMA" id="REAVCWV"/>
<dbReference type="AlphaFoldDB" id="A0A1W2TST7"/>
<name>A0A1W2TST7_ROSNE</name>
<sequence>MTDPTPLSPSPPSQNTPPPPSVGHGPTRHRLLVPDHPPAEDGAGSPLAICFHGSGETCSPAWDEVAAGLASETGCRVLLYDRGPSPGRPADVAAEMWEHVLGAGGEGLGGPYVLVAHSYGGAFARAFFARRRDGRGGGGGGRRGGGGGGDDRRVLGLALVETGQEGGLDAALDEAQIRAAAMGSRPVCVVRGDSLLGKRRALEARERAAAAAATATATLETGDTTTTTITTNAAALAAERDMLRRADAEDVRLKRRQLGLSRNSRFVQVSGCGHHVVRDRPDEVVDAVRWILENAGTGDGDWDEDKDKGVGGLWKTVVRGARRLGLRR</sequence>
<dbReference type="GO" id="GO:0016787">
    <property type="term" value="F:hydrolase activity"/>
    <property type="evidence" value="ECO:0007669"/>
    <property type="project" value="UniProtKB-KW"/>
</dbReference>
<protein>
    <submittedName>
        <fullName evidence="3">Putative alpha beta hydrolase protein</fullName>
    </submittedName>
</protein>
<evidence type="ECO:0000259" key="2">
    <source>
        <dbReference type="Pfam" id="PF12697"/>
    </source>
</evidence>
<dbReference type="InterPro" id="IPR029058">
    <property type="entry name" value="AB_hydrolase_fold"/>
</dbReference>
<evidence type="ECO:0000256" key="1">
    <source>
        <dbReference type="SAM" id="MobiDB-lite"/>
    </source>
</evidence>
<evidence type="ECO:0000313" key="3">
    <source>
        <dbReference type="EMBL" id="GAP91599.1"/>
    </source>
</evidence>
<dbReference type="EMBL" id="DF977509">
    <property type="protein sequence ID" value="GAP91599.1"/>
    <property type="molecule type" value="Genomic_DNA"/>
</dbReference>
<keyword evidence="3" id="KW-0378">Hydrolase</keyword>
<feature type="region of interest" description="Disordered" evidence="1">
    <location>
        <begin position="1"/>
        <end position="39"/>
    </location>
</feature>
<dbReference type="Gene3D" id="3.40.50.1820">
    <property type="entry name" value="alpha/beta hydrolase"/>
    <property type="match status" value="1"/>
</dbReference>
<dbReference type="SUPFAM" id="SSF53474">
    <property type="entry name" value="alpha/beta-Hydrolases"/>
    <property type="match status" value="1"/>
</dbReference>
<proteinExistence type="predicted"/>